<evidence type="ECO:0000313" key="5">
    <source>
        <dbReference type="EMBL" id="GAA0592765.1"/>
    </source>
</evidence>
<dbReference type="Proteomes" id="UP001424441">
    <property type="component" value="Unassembled WGS sequence"/>
</dbReference>
<keyword evidence="6" id="KW-1185">Reference proteome</keyword>
<dbReference type="Gene3D" id="3.40.50.720">
    <property type="entry name" value="NAD(P)-binding Rossmann-like Domain"/>
    <property type="match status" value="1"/>
</dbReference>
<dbReference type="Pfam" id="PF22725">
    <property type="entry name" value="GFO_IDH_MocA_C3"/>
    <property type="match status" value="1"/>
</dbReference>
<dbReference type="InterPro" id="IPR036291">
    <property type="entry name" value="NAD(P)-bd_dom_sf"/>
</dbReference>
<evidence type="ECO:0000256" key="2">
    <source>
        <dbReference type="ARBA" id="ARBA00023002"/>
    </source>
</evidence>
<comment type="similarity">
    <text evidence="1">Belongs to the Gfo/Idh/MocA family.</text>
</comment>
<dbReference type="PANTHER" id="PTHR22604">
    <property type="entry name" value="OXIDOREDUCTASES"/>
    <property type="match status" value="1"/>
</dbReference>
<dbReference type="Gene3D" id="3.30.360.10">
    <property type="entry name" value="Dihydrodipicolinate Reductase, domain 2"/>
    <property type="match status" value="1"/>
</dbReference>
<dbReference type="RefSeq" id="WP_343800825.1">
    <property type="nucleotide sequence ID" value="NZ_BAAADE010000001.1"/>
</dbReference>
<dbReference type="SUPFAM" id="SSF55347">
    <property type="entry name" value="Glyceraldehyde-3-phosphate dehydrogenase-like, C-terminal domain"/>
    <property type="match status" value="1"/>
</dbReference>
<feature type="domain" description="GFO/IDH/MocA-like oxidoreductase" evidence="4">
    <location>
        <begin position="132"/>
        <end position="246"/>
    </location>
</feature>
<reference evidence="5 6" key="1">
    <citation type="journal article" date="2019" name="Int. J. Syst. Evol. Microbiol.">
        <title>The Global Catalogue of Microorganisms (GCM) 10K type strain sequencing project: providing services to taxonomists for standard genome sequencing and annotation.</title>
        <authorList>
            <consortium name="The Broad Institute Genomics Platform"/>
            <consortium name="The Broad Institute Genome Sequencing Center for Infectious Disease"/>
            <person name="Wu L."/>
            <person name="Ma J."/>
        </authorList>
    </citation>
    <scope>NUCLEOTIDE SEQUENCE [LARGE SCALE GENOMIC DNA]</scope>
    <source>
        <strain evidence="5 6">JCM 15115</strain>
    </source>
</reference>
<dbReference type="InterPro" id="IPR055170">
    <property type="entry name" value="GFO_IDH_MocA-like_dom"/>
</dbReference>
<dbReference type="EMBL" id="BAAADE010000001">
    <property type="protein sequence ID" value="GAA0592765.1"/>
    <property type="molecule type" value="Genomic_DNA"/>
</dbReference>
<dbReference type="Pfam" id="PF01408">
    <property type="entry name" value="GFO_IDH_MocA"/>
    <property type="match status" value="1"/>
</dbReference>
<feature type="domain" description="Gfo/Idh/MocA-like oxidoreductase N-terminal" evidence="3">
    <location>
        <begin position="5"/>
        <end position="115"/>
    </location>
</feature>
<evidence type="ECO:0000256" key="1">
    <source>
        <dbReference type="ARBA" id="ARBA00010928"/>
    </source>
</evidence>
<accession>A0ABN1FKY5</accession>
<dbReference type="InterPro" id="IPR050984">
    <property type="entry name" value="Gfo/Idh/MocA_domain"/>
</dbReference>
<evidence type="ECO:0000259" key="4">
    <source>
        <dbReference type="Pfam" id="PF22725"/>
    </source>
</evidence>
<organism evidence="5 6">
    <name type="scientific">Paenochrobactrum glaciei</name>
    <dbReference type="NCBI Taxonomy" id="486407"/>
    <lineage>
        <taxon>Bacteria</taxon>
        <taxon>Pseudomonadati</taxon>
        <taxon>Pseudomonadota</taxon>
        <taxon>Alphaproteobacteria</taxon>
        <taxon>Hyphomicrobiales</taxon>
        <taxon>Brucellaceae</taxon>
        <taxon>Paenochrobactrum</taxon>
    </lineage>
</organism>
<dbReference type="InterPro" id="IPR000683">
    <property type="entry name" value="Gfo/Idh/MocA-like_OxRdtase_N"/>
</dbReference>
<gene>
    <name evidence="5" type="ORF">GCM10008943_04760</name>
</gene>
<proteinExistence type="inferred from homology"/>
<dbReference type="PANTHER" id="PTHR22604:SF105">
    <property type="entry name" value="TRANS-1,2-DIHYDROBENZENE-1,2-DIOL DEHYDROGENASE"/>
    <property type="match status" value="1"/>
</dbReference>
<keyword evidence="2" id="KW-0560">Oxidoreductase</keyword>
<evidence type="ECO:0000313" key="6">
    <source>
        <dbReference type="Proteomes" id="UP001424441"/>
    </source>
</evidence>
<protein>
    <submittedName>
        <fullName evidence="5">Gfo/Idh/MocA family oxidoreductase</fullName>
    </submittedName>
</protein>
<comment type="caution">
    <text evidence="5">The sequence shown here is derived from an EMBL/GenBank/DDBJ whole genome shotgun (WGS) entry which is preliminary data.</text>
</comment>
<dbReference type="SUPFAM" id="SSF51735">
    <property type="entry name" value="NAD(P)-binding Rossmann-fold domains"/>
    <property type="match status" value="1"/>
</dbReference>
<sequence>MKKFAWGVVGTGAIAQNFCADISATQTMQISAVCSRDMQKAKGFAAQFSAVKAYDDFSLMLQDAAIDAVYIATPNSTHVLYTLQAIAAGKPVLTEKPMGLSVADVDQIIAANSKTASFAMEAMWSRFLPAITALKQHIHAGTIGEIYEVKADLSYLKQVDANSRFFNRALGGGAAFDLGVYPLSLTLYLLGMPDQTRGQWQAAKTGCDMRSQFTLTYPGAEAQLSCGFDRDGANLYLIRGSKGAIEIDAPFLKAKKLVIYSEKGQKYWLNCWVNKSRFFRKILNRLNLPGRRVESYDFAGHGLQFQAEAVMQAVRSQQSQSQVMPLEDTQAVAAIIESVLAQQAVKAS</sequence>
<evidence type="ECO:0000259" key="3">
    <source>
        <dbReference type="Pfam" id="PF01408"/>
    </source>
</evidence>
<name>A0ABN1FKY5_9HYPH</name>